<feature type="region of interest" description="Disordered" evidence="1">
    <location>
        <begin position="1"/>
        <end position="20"/>
    </location>
</feature>
<dbReference type="VEuPathDB" id="VectorBase:ACON2_032637"/>
<name>A0A8W7PR47_ANOCL</name>
<protein>
    <submittedName>
        <fullName evidence="2">Uncharacterized protein</fullName>
    </submittedName>
</protein>
<dbReference type="Proteomes" id="UP000075882">
    <property type="component" value="Unassembled WGS sequence"/>
</dbReference>
<dbReference type="AlphaFoldDB" id="A0A8W7PR47"/>
<sequence length="330" mass="37260">MSEGKAEYASYAEGETSYRETSPMVEIENVAIDPSGASFILGTLPDAAIPSEVDTPGRYIPVSGKLMPYEWVQSKAGTSHRFKFTTSEVVTLRSIPEAGNARPRKQVQSKAGELHGYETQRSRVGTEGTRSAHEGRRYKKYKLQRMLRTLNDEDVKNGLTATTQHTDCDTPVKLEKDFTIWSRGVELSMMKCTTRKDGPSRTGGHDLHNYNTHTSKDCATQHVQTLYSIYLTHIQYLSNATHSRLMLHIGYATNSKISIRLMYMVSLRKKEHYEHATRTSENTQQPTEHLKDTKHSGFQIQPSQTASIAEDDGTMAYLDWMRTRKALAKC</sequence>
<feature type="region of interest" description="Disordered" evidence="1">
    <location>
        <begin position="276"/>
        <end position="295"/>
    </location>
</feature>
<accession>A0A8W7PR47</accession>
<proteinExistence type="predicted"/>
<organism evidence="2">
    <name type="scientific">Anopheles coluzzii</name>
    <name type="common">African malaria mosquito</name>
    <dbReference type="NCBI Taxonomy" id="1518534"/>
    <lineage>
        <taxon>Eukaryota</taxon>
        <taxon>Metazoa</taxon>
        <taxon>Ecdysozoa</taxon>
        <taxon>Arthropoda</taxon>
        <taxon>Hexapoda</taxon>
        <taxon>Insecta</taxon>
        <taxon>Pterygota</taxon>
        <taxon>Neoptera</taxon>
        <taxon>Endopterygota</taxon>
        <taxon>Diptera</taxon>
        <taxon>Nematocera</taxon>
        <taxon>Culicoidea</taxon>
        <taxon>Culicidae</taxon>
        <taxon>Anophelinae</taxon>
        <taxon>Anopheles</taxon>
    </lineage>
</organism>
<reference evidence="2" key="1">
    <citation type="submission" date="2022-08" db="UniProtKB">
        <authorList>
            <consortium name="EnsemblMetazoa"/>
        </authorList>
    </citation>
    <scope>IDENTIFICATION</scope>
</reference>
<evidence type="ECO:0000313" key="2">
    <source>
        <dbReference type="EnsemblMetazoa" id="ACOM036091-PA.1"/>
    </source>
</evidence>
<evidence type="ECO:0000256" key="1">
    <source>
        <dbReference type="SAM" id="MobiDB-lite"/>
    </source>
</evidence>
<dbReference type="EnsemblMetazoa" id="ACOM036091-RA">
    <property type="protein sequence ID" value="ACOM036091-PA.1"/>
    <property type="gene ID" value="ACOM036091"/>
</dbReference>